<comment type="caution">
    <text evidence="8">The sequence shown here is derived from an EMBL/GenBank/DDBJ whole genome shotgun (WGS) entry which is preliminary data.</text>
</comment>
<comment type="similarity">
    <text evidence="5">Belongs to the zinc-containing alcohol dehydrogenase family.</text>
</comment>
<dbReference type="Gene3D" id="3.40.50.720">
    <property type="entry name" value="NAD(P)-binding Rossmann-like Domain"/>
    <property type="match status" value="1"/>
</dbReference>
<keyword evidence="9" id="KW-1185">Reference proteome</keyword>
<keyword evidence="2 5" id="KW-0479">Metal-binding</keyword>
<dbReference type="InterPro" id="IPR002328">
    <property type="entry name" value="ADH_Zn_CS"/>
</dbReference>
<evidence type="ECO:0000259" key="7">
    <source>
        <dbReference type="Pfam" id="PF08240"/>
    </source>
</evidence>
<accession>A0ABP9Z243</accession>
<feature type="domain" description="Alcohol dehydrogenase-like C-terminal" evidence="6">
    <location>
        <begin position="229"/>
        <end position="354"/>
    </location>
</feature>
<comment type="cofactor">
    <cofactor evidence="1 5">
        <name>Zn(2+)</name>
        <dbReference type="ChEBI" id="CHEBI:29105"/>
    </cofactor>
</comment>
<dbReference type="InterPro" id="IPR011032">
    <property type="entry name" value="GroES-like_sf"/>
</dbReference>
<evidence type="ECO:0000259" key="6">
    <source>
        <dbReference type="Pfam" id="PF00107"/>
    </source>
</evidence>
<evidence type="ECO:0000256" key="2">
    <source>
        <dbReference type="ARBA" id="ARBA00022723"/>
    </source>
</evidence>
<evidence type="ECO:0000256" key="4">
    <source>
        <dbReference type="ARBA" id="ARBA00023002"/>
    </source>
</evidence>
<dbReference type="InterPro" id="IPR047109">
    <property type="entry name" value="CAD-like"/>
</dbReference>
<evidence type="ECO:0000313" key="8">
    <source>
        <dbReference type="EMBL" id="GAA5813184.1"/>
    </source>
</evidence>
<evidence type="ECO:0000313" key="9">
    <source>
        <dbReference type="Proteomes" id="UP001473302"/>
    </source>
</evidence>
<dbReference type="Proteomes" id="UP001473302">
    <property type="component" value="Unassembled WGS sequence"/>
</dbReference>
<evidence type="ECO:0008006" key="10">
    <source>
        <dbReference type="Google" id="ProtNLM"/>
    </source>
</evidence>
<keyword evidence="4" id="KW-0560">Oxidoreductase</keyword>
<dbReference type="InterPro" id="IPR036291">
    <property type="entry name" value="NAD(P)-bd_dom_sf"/>
</dbReference>
<protein>
    <recommendedName>
        <fullName evidence="10">Enoyl reductase (ER) domain-containing protein</fullName>
    </recommendedName>
</protein>
<dbReference type="PROSITE" id="PS00059">
    <property type="entry name" value="ADH_ZINC"/>
    <property type="match status" value="1"/>
</dbReference>
<sequence>MQKLSKLKITFLCPSLERVRGYGWGYDCKSYLQNANKDVFAQEKFMGYGGLQPYVLKDETTHLQPIEFVPRPLEDDEVEIEVSACGICGSDIHQLTNGWNRATFPIIPGHEFIGKITAVGCSVKTHSMGQRVGVSPVSRSCGDCELCHNLCGQYCASKVTTYNGNFKGHKTFGGYANKVRVQATWAIPIPDGIRDIDAPLLCAGITTYLPFKHQNIGKDTSVAVLGIGGLGHLAIQWAKAKQCKKVIAISTSNHKKEDAFKLGATDFLVLNQDGTYDLKYAKSADVLLVCGSGKNTNWTKLVELVKIAGKLVLIDLPEQPLVIESAAIVYGNVTIVGTYVGCPDDLKEMLQFADETGVRPWVTTVDNSLEGVNQGVKDLINGKSHYRIVIDGIGRQKE</sequence>
<dbReference type="InterPro" id="IPR013149">
    <property type="entry name" value="ADH-like_C"/>
</dbReference>
<dbReference type="InterPro" id="IPR013154">
    <property type="entry name" value="ADH-like_N"/>
</dbReference>
<dbReference type="Pfam" id="PF00107">
    <property type="entry name" value="ADH_zinc_N"/>
    <property type="match status" value="1"/>
</dbReference>
<evidence type="ECO:0000256" key="3">
    <source>
        <dbReference type="ARBA" id="ARBA00022833"/>
    </source>
</evidence>
<keyword evidence="3 5" id="KW-0862">Zinc</keyword>
<name>A0ABP9Z243_9FUNG</name>
<dbReference type="SUPFAM" id="SSF51735">
    <property type="entry name" value="NAD(P)-binding Rossmann-fold domains"/>
    <property type="match status" value="1"/>
</dbReference>
<reference evidence="8 9" key="1">
    <citation type="submission" date="2024-04" db="EMBL/GenBank/DDBJ databases">
        <title>genome sequences of Mucor flavus KT1a and Helicostylum pulchrum KT1b strains isolated from the surface of a dry-aged beef.</title>
        <authorList>
            <person name="Toyotome T."/>
            <person name="Hosono M."/>
            <person name="Torimaru M."/>
            <person name="Fukuda K."/>
            <person name="Mikami N."/>
        </authorList>
    </citation>
    <scope>NUCLEOTIDE SEQUENCE [LARGE SCALE GENOMIC DNA]</scope>
    <source>
        <strain evidence="8 9">KT1a</strain>
    </source>
</reference>
<dbReference type="Pfam" id="PF08240">
    <property type="entry name" value="ADH_N"/>
    <property type="match status" value="1"/>
</dbReference>
<dbReference type="CDD" id="cd05283">
    <property type="entry name" value="CAD1"/>
    <property type="match status" value="1"/>
</dbReference>
<evidence type="ECO:0000256" key="5">
    <source>
        <dbReference type="RuleBase" id="RU361277"/>
    </source>
</evidence>
<dbReference type="Gene3D" id="3.90.180.10">
    <property type="entry name" value="Medium-chain alcohol dehydrogenases, catalytic domain"/>
    <property type="match status" value="1"/>
</dbReference>
<proteinExistence type="inferred from homology"/>
<gene>
    <name evidence="8" type="ORF">MFLAVUS_006658</name>
</gene>
<dbReference type="SUPFAM" id="SSF50129">
    <property type="entry name" value="GroES-like"/>
    <property type="match status" value="1"/>
</dbReference>
<feature type="domain" description="Alcohol dehydrogenase-like N-terminal" evidence="7">
    <location>
        <begin position="75"/>
        <end position="191"/>
    </location>
</feature>
<dbReference type="PANTHER" id="PTHR42683">
    <property type="entry name" value="ALDEHYDE REDUCTASE"/>
    <property type="match status" value="1"/>
</dbReference>
<evidence type="ECO:0000256" key="1">
    <source>
        <dbReference type="ARBA" id="ARBA00001947"/>
    </source>
</evidence>
<dbReference type="EMBL" id="BAABUK010000016">
    <property type="protein sequence ID" value="GAA5813184.1"/>
    <property type="molecule type" value="Genomic_DNA"/>
</dbReference>
<organism evidence="8 9">
    <name type="scientific">Mucor flavus</name>
    <dbReference type="NCBI Taxonomy" id="439312"/>
    <lineage>
        <taxon>Eukaryota</taxon>
        <taxon>Fungi</taxon>
        <taxon>Fungi incertae sedis</taxon>
        <taxon>Mucoromycota</taxon>
        <taxon>Mucoromycotina</taxon>
        <taxon>Mucoromycetes</taxon>
        <taxon>Mucorales</taxon>
        <taxon>Mucorineae</taxon>
        <taxon>Mucoraceae</taxon>
        <taxon>Mucor</taxon>
    </lineage>
</organism>